<evidence type="ECO:0000313" key="1">
    <source>
        <dbReference type="EMBL" id="KAJ9064079.1"/>
    </source>
</evidence>
<comment type="caution">
    <text evidence="1">The sequence shown here is derived from an EMBL/GenBank/DDBJ whole genome shotgun (WGS) entry which is preliminary data.</text>
</comment>
<gene>
    <name evidence="1" type="ORF">DSO57_1034144</name>
</gene>
<sequence>MKLHFKNANIGSFFRQLNLYGFKRSSDGRKFRGRGRDNWCHFQHPYLLLSDPTALAKIQRYGPKISPTINPPHIQNHLLDSYTIESFVYSEEKKLMLLDYSPPAYAFAAHCLEFTQLPPSNYTIPWPTSSLPPETLEKTHPKFLPN</sequence>
<proteinExistence type="predicted"/>
<dbReference type="EMBL" id="QTSX02004540">
    <property type="protein sequence ID" value="KAJ9064079.1"/>
    <property type="molecule type" value="Genomic_DNA"/>
</dbReference>
<accession>A0ACC2SP80</accession>
<reference evidence="1" key="1">
    <citation type="submission" date="2022-04" db="EMBL/GenBank/DDBJ databases">
        <title>Genome of the entomopathogenic fungus Entomophthora muscae.</title>
        <authorList>
            <person name="Elya C."/>
            <person name="Lovett B.R."/>
            <person name="Lee E."/>
            <person name="Macias A.M."/>
            <person name="Hajek A.E."/>
            <person name="De Bivort B.L."/>
            <person name="Kasson M.T."/>
            <person name="De Fine Licht H.H."/>
            <person name="Stajich J.E."/>
        </authorList>
    </citation>
    <scope>NUCLEOTIDE SEQUENCE</scope>
    <source>
        <strain evidence="1">Berkeley</strain>
    </source>
</reference>
<name>A0ACC2SP80_9FUNG</name>
<dbReference type="Proteomes" id="UP001165960">
    <property type="component" value="Unassembled WGS sequence"/>
</dbReference>
<protein>
    <submittedName>
        <fullName evidence="1">Uncharacterized protein</fullName>
    </submittedName>
</protein>
<evidence type="ECO:0000313" key="2">
    <source>
        <dbReference type="Proteomes" id="UP001165960"/>
    </source>
</evidence>
<organism evidence="1 2">
    <name type="scientific">Entomophthora muscae</name>
    <dbReference type="NCBI Taxonomy" id="34485"/>
    <lineage>
        <taxon>Eukaryota</taxon>
        <taxon>Fungi</taxon>
        <taxon>Fungi incertae sedis</taxon>
        <taxon>Zoopagomycota</taxon>
        <taxon>Entomophthoromycotina</taxon>
        <taxon>Entomophthoromycetes</taxon>
        <taxon>Entomophthorales</taxon>
        <taxon>Entomophthoraceae</taxon>
        <taxon>Entomophthora</taxon>
    </lineage>
</organism>
<keyword evidence="2" id="KW-1185">Reference proteome</keyword>